<evidence type="ECO:0000313" key="3">
    <source>
        <dbReference type="Proteomes" id="UP000184268"/>
    </source>
</evidence>
<protein>
    <submittedName>
        <fullName evidence="2">Uncharacterized protein</fullName>
    </submittedName>
</protein>
<dbReference type="EMBL" id="FQXG01000002">
    <property type="protein sequence ID" value="SHH35193.1"/>
    <property type="molecule type" value="Genomic_DNA"/>
</dbReference>
<evidence type="ECO:0000313" key="2">
    <source>
        <dbReference type="EMBL" id="SHH35193.1"/>
    </source>
</evidence>
<reference evidence="2 3" key="1">
    <citation type="submission" date="2016-11" db="EMBL/GenBank/DDBJ databases">
        <authorList>
            <person name="Jaros S."/>
            <person name="Januszkiewicz K."/>
            <person name="Wedrychowicz H."/>
        </authorList>
    </citation>
    <scope>NUCLEOTIDE SEQUENCE [LARGE SCALE GENOMIC DNA]</scope>
    <source>
        <strain evidence="2 3">DSM 16917</strain>
    </source>
</reference>
<feature type="compositionally biased region" description="Polar residues" evidence="1">
    <location>
        <begin position="103"/>
        <end position="118"/>
    </location>
</feature>
<dbReference type="AlphaFoldDB" id="A0A1M5SBA0"/>
<accession>A0A1M5SBA0</accession>
<gene>
    <name evidence="2" type="ORF">SAMN02745129_1920</name>
</gene>
<dbReference type="STRING" id="299255.SAMN02745129_1920"/>
<dbReference type="RefSeq" id="WP_067663094.1">
    <property type="nucleotide sequence ID" value="NZ_FQXG01000002.1"/>
</dbReference>
<name>A0A1M5SBA0_9GAMM</name>
<dbReference type="Proteomes" id="UP000184268">
    <property type="component" value="Unassembled WGS sequence"/>
</dbReference>
<evidence type="ECO:0000256" key="1">
    <source>
        <dbReference type="SAM" id="MobiDB-lite"/>
    </source>
</evidence>
<sequence>MGLFDLLSESKIRDWLARLKPAQPEQSLSSAPPPRKRMESHLLEQIQQLQQQPDGQAQARELEIQLLASLERRGYNLMARHTAEQLQAQRQVTRENPADHESSATIPATGNASTSTPVPASADKTL</sequence>
<feature type="region of interest" description="Disordered" evidence="1">
    <location>
        <begin position="18"/>
        <end position="43"/>
    </location>
</feature>
<feature type="compositionally biased region" description="Basic and acidic residues" evidence="1">
    <location>
        <begin position="92"/>
        <end position="102"/>
    </location>
</feature>
<dbReference type="OrthoDB" id="5459973at2"/>
<keyword evidence="3" id="KW-1185">Reference proteome</keyword>
<proteinExistence type="predicted"/>
<feature type="region of interest" description="Disordered" evidence="1">
    <location>
        <begin position="81"/>
        <end position="126"/>
    </location>
</feature>
<organism evidence="2 3">
    <name type="scientific">Ferrimonas marina</name>
    <dbReference type="NCBI Taxonomy" id="299255"/>
    <lineage>
        <taxon>Bacteria</taxon>
        <taxon>Pseudomonadati</taxon>
        <taxon>Pseudomonadota</taxon>
        <taxon>Gammaproteobacteria</taxon>
        <taxon>Alteromonadales</taxon>
        <taxon>Ferrimonadaceae</taxon>
        <taxon>Ferrimonas</taxon>
    </lineage>
</organism>